<proteinExistence type="predicted"/>
<sequence>MPSILKYKRSQWNYFFRKMKQLYFLLFLTLSLSACKSTYRPRYYEMVLFKEKSMDLEIKMDDQPVHEALRNDTLTYVTISTATADSILIYNYGNKNILKSTDPQISLLTWGQKARNSHKKLYFYQNNKITDSLSVSFHPQNEVRINKDSYYLNAAYYKYLVETVSGQNNIFNLADLLKDKLGDYPIELEMLYKMRYGRVENPAPMILRAEIRIGNKHHDDVAGSVFKVDYTYDADHKVRKVSKINKNDLEATPEFEKTWIKKQGNFDVYTINRYSDNFQNTDTVYRDELGQKDSTKTEWLQLAINKTSTSVCYPVFRKIQLLPDFVIKATEMKNYLHF</sequence>
<dbReference type="Proteomes" id="UP000184287">
    <property type="component" value="Unassembled WGS sequence"/>
</dbReference>
<evidence type="ECO:0000313" key="1">
    <source>
        <dbReference type="EMBL" id="SHG60071.1"/>
    </source>
</evidence>
<gene>
    <name evidence="1" type="ORF">SAMN04488522_106215</name>
</gene>
<reference evidence="2" key="1">
    <citation type="submission" date="2016-11" db="EMBL/GenBank/DDBJ databases">
        <authorList>
            <person name="Varghese N."/>
            <person name="Submissions S."/>
        </authorList>
    </citation>
    <scope>NUCLEOTIDE SEQUENCE [LARGE SCALE GENOMIC DNA]</scope>
    <source>
        <strain evidence="2">DSM 16990</strain>
    </source>
</reference>
<dbReference type="STRING" id="288992.SAMN04488522_106215"/>
<protein>
    <submittedName>
        <fullName evidence="1">Uncharacterized protein</fullName>
    </submittedName>
</protein>
<accession>A0A1M5L4Z7</accession>
<dbReference type="PROSITE" id="PS51257">
    <property type="entry name" value="PROKAR_LIPOPROTEIN"/>
    <property type="match status" value="1"/>
</dbReference>
<name>A0A1M5L4Z7_9SPHI</name>
<dbReference type="AlphaFoldDB" id="A0A1M5L4Z7"/>
<keyword evidence="2" id="KW-1185">Reference proteome</keyword>
<evidence type="ECO:0000313" key="2">
    <source>
        <dbReference type="Proteomes" id="UP000184287"/>
    </source>
</evidence>
<dbReference type="EMBL" id="FQUQ01000006">
    <property type="protein sequence ID" value="SHG60071.1"/>
    <property type="molecule type" value="Genomic_DNA"/>
</dbReference>
<organism evidence="1 2">
    <name type="scientific">Pedobacter caeni</name>
    <dbReference type="NCBI Taxonomy" id="288992"/>
    <lineage>
        <taxon>Bacteria</taxon>
        <taxon>Pseudomonadati</taxon>
        <taxon>Bacteroidota</taxon>
        <taxon>Sphingobacteriia</taxon>
        <taxon>Sphingobacteriales</taxon>
        <taxon>Sphingobacteriaceae</taxon>
        <taxon>Pedobacter</taxon>
    </lineage>
</organism>